<protein>
    <submittedName>
        <fullName evidence="1">Uncharacterized protein</fullName>
    </submittedName>
</protein>
<name>A0ABV4ZIF6_9ACTN</name>
<comment type="caution">
    <text evidence="1">The sequence shown here is derived from an EMBL/GenBank/DDBJ whole genome shotgun (WGS) entry which is preliminary data.</text>
</comment>
<organism evidence="1 2">
    <name type="scientific">Streptomyces carpaticus</name>
    <dbReference type="NCBI Taxonomy" id="285558"/>
    <lineage>
        <taxon>Bacteria</taxon>
        <taxon>Bacillati</taxon>
        <taxon>Actinomycetota</taxon>
        <taxon>Actinomycetes</taxon>
        <taxon>Kitasatosporales</taxon>
        <taxon>Streptomycetaceae</taxon>
        <taxon>Streptomyces</taxon>
    </lineage>
</organism>
<keyword evidence="2" id="KW-1185">Reference proteome</keyword>
<dbReference type="EMBL" id="JBHGBT010000001">
    <property type="protein sequence ID" value="MFB4193104.1"/>
    <property type="molecule type" value="Genomic_DNA"/>
</dbReference>
<dbReference type="RefSeq" id="WP_375061147.1">
    <property type="nucleotide sequence ID" value="NZ_JBHGBT010000001.1"/>
</dbReference>
<accession>A0ABV4ZIF6</accession>
<evidence type="ECO:0000313" key="2">
    <source>
        <dbReference type="Proteomes" id="UP001577267"/>
    </source>
</evidence>
<evidence type="ECO:0000313" key="1">
    <source>
        <dbReference type="EMBL" id="MFB4193104.1"/>
    </source>
</evidence>
<reference evidence="1 2" key="1">
    <citation type="submission" date="2024-09" db="EMBL/GenBank/DDBJ databases">
        <title>Draft genome sequence of multifaceted antimicrobials producing Streptomyces sp. strain FH1.</title>
        <authorList>
            <person name="Hassan F."/>
            <person name="Ali H."/>
            <person name="Hassan N."/>
            <person name="Nawaz A."/>
        </authorList>
    </citation>
    <scope>NUCLEOTIDE SEQUENCE [LARGE SCALE GENOMIC DNA]</scope>
    <source>
        <strain evidence="1 2">FH1</strain>
    </source>
</reference>
<proteinExistence type="predicted"/>
<gene>
    <name evidence="1" type="ORF">ACE11A_01820</name>
</gene>
<sequence length="482" mass="53544">MNLSFKELVDTLGTPSKLIVSSTPQLAADVEQHARERVGPKRKSSYMYRKRLEAVDTKLLTGMESSPAEVLRELGLATTFVTASPFADIARHWAHVRYCATLRQTPKQTLALSKTGADIVHHHKVAQSEQIGIGLALVVAKRILERKYPGWIFSSVDVDTTLAAGFLDGVGPVRQKNKTTMRPDYFLIGRHASGTTANCKVFVLECKGTHGSAYHSRQQMATASLQVGSVEVASRTLPSLIVASRLSVSGVEIDVLDPPGDEDLWSGEPEQFDELVVENPESPQWTSGQPTFEQFTKRKSDLLGIPQDEMLASQDERTKFEEIQKDLPVVFNIPGSGKPWLFRTLARNAAHTTLRFAGDNKAAAKFATPRVGTQRSLPLDEPIAEWYDSMIGSEIRIGSRDFVGVKYSMPILNGKSFEIFRGVEKELYERLRQGKVSAYLSHAHRLREEWQGRPEVYGRLRANNDAVSVGNDGTVIKLRIKD</sequence>
<dbReference type="Proteomes" id="UP001577267">
    <property type="component" value="Unassembled WGS sequence"/>
</dbReference>